<evidence type="ECO:0000256" key="4">
    <source>
        <dbReference type="ARBA" id="ARBA00023277"/>
    </source>
</evidence>
<dbReference type="InterPro" id="IPR017853">
    <property type="entry name" value="GH"/>
</dbReference>
<dbReference type="OrthoDB" id="9800955at2"/>
<feature type="domain" description="Glycoside hydrolase family 5" evidence="8">
    <location>
        <begin position="78"/>
        <end position="341"/>
    </location>
</feature>
<dbReference type="SUPFAM" id="SSF51445">
    <property type="entry name" value="(Trans)glycosidases"/>
    <property type="match status" value="1"/>
</dbReference>
<organism evidence="9 10">
    <name type="scientific">Mangrovivirga cuniculi</name>
    <dbReference type="NCBI Taxonomy" id="2715131"/>
    <lineage>
        <taxon>Bacteria</taxon>
        <taxon>Pseudomonadati</taxon>
        <taxon>Bacteroidota</taxon>
        <taxon>Cytophagia</taxon>
        <taxon>Cytophagales</taxon>
        <taxon>Mangrovivirgaceae</taxon>
        <taxon>Mangrovivirga</taxon>
    </lineage>
</organism>
<evidence type="ECO:0000256" key="2">
    <source>
        <dbReference type="ARBA" id="ARBA00022801"/>
    </source>
</evidence>
<evidence type="ECO:0000256" key="7">
    <source>
        <dbReference type="RuleBase" id="RU361153"/>
    </source>
</evidence>
<dbReference type="GO" id="GO:0005576">
    <property type="term" value="C:extracellular region"/>
    <property type="evidence" value="ECO:0007669"/>
    <property type="project" value="TreeGrafter"/>
</dbReference>
<dbReference type="Pfam" id="PF00150">
    <property type="entry name" value="Cellulase"/>
    <property type="match status" value="1"/>
</dbReference>
<dbReference type="CDD" id="cd04080">
    <property type="entry name" value="CBM6_cellulase-like"/>
    <property type="match status" value="1"/>
</dbReference>
<accession>A0A4D7JZW5</accession>
<evidence type="ECO:0000259" key="8">
    <source>
        <dbReference type="Pfam" id="PF00150"/>
    </source>
</evidence>
<reference evidence="9 10" key="1">
    <citation type="submission" date="2018-04" db="EMBL/GenBank/DDBJ databases">
        <title>Complete genome uncultured novel isolate.</title>
        <authorList>
            <person name="Merlino G."/>
        </authorList>
    </citation>
    <scope>NUCLEOTIDE SEQUENCE [LARGE SCALE GENOMIC DNA]</scope>
    <source>
        <strain evidence="10">R1DC9</strain>
    </source>
</reference>
<dbReference type="GO" id="GO:0008422">
    <property type="term" value="F:beta-glucosidase activity"/>
    <property type="evidence" value="ECO:0007669"/>
    <property type="project" value="TreeGrafter"/>
</dbReference>
<evidence type="ECO:0000313" key="9">
    <source>
        <dbReference type="EMBL" id="QCK14204.1"/>
    </source>
</evidence>
<sequence length="574" mass="66674">MKSIIFLFLLIPNLICGQNFLHTSGKKIIDKNGDKIILRGIGLGGYMLQEGYMLKVPFSGQQYVFRNHVEELIGEEATKEFYTRWLSNHVQKADIDSLKKWGFNSVRLPMHYNLYTLPLEDEPVKGKNTWRETGFTLTDSLLSWCADNEIYLILDMHAAPGGQGHDLNISDRDPSKPSLWESEANQKKLIALWGELAKRYKDNPWIGGYDLINEPNWRFSETGHKHGIDEKNNAPIRKLMIEITEVIRQVDQNHIIFIEGNGWGNNYTGILPPWDKNMVVSFHKYWNYNRTKDIEAFLEIRDQYNVPVWLGESGENSNVWFRDAIKLMEENQIGWCWWPLKKLGSNNPLEIKMNSGYREIIEYWKGEREKPGGDKATEAFIQLAENTKIENNIVHYDVLDAMFRQVNTDSAIAFSDHLGEVNKILAVDYDLGPIGKAYYDEDYANYHVSTGGERQPWNKSRFYRNDGVDIFKTNSGQFFVGDFVKDEWLLYSIEKEKNQNYDLSLILRSPETKSVVDVYINNQLIKKINIEKSDNFQSYIIGSLELKEGLNKLKIYVNEGDLDFKEMKFKSSKQ</sequence>
<keyword evidence="3" id="KW-0136">Cellulose degradation</keyword>
<dbReference type="GO" id="GO:0009986">
    <property type="term" value="C:cell surface"/>
    <property type="evidence" value="ECO:0007669"/>
    <property type="project" value="TreeGrafter"/>
</dbReference>
<dbReference type="KEGG" id="fpf:DCC35_05320"/>
<evidence type="ECO:0000256" key="5">
    <source>
        <dbReference type="ARBA" id="ARBA00023295"/>
    </source>
</evidence>
<dbReference type="RefSeq" id="WP_137089797.1">
    <property type="nucleotide sequence ID" value="NZ_CP028923.1"/>
</dbReference>
<dbReference type="PANTHER" id="PTHR31297:SF41">
    <property type="entry name" value="ENDOGLUCANASE, PUTATIVE (AFU_ORTHOLOGUE AFUA_5G01830)-RELATED"/>
    <property type="match status" value="1"/>
</dbReference>
<evidence type="ECO:0000256" key="1">
    <source>
        <dbReference type="ARBA" id="ARBA00005641"/>
    </source>
</evidence>
<dbReference type="Gene3D" id="2.60.120.260">
    <property type="entry name" value="Galactose-binding domain-like"/>
    <property type="match status" value="1"/>
</dbReference>
<gene>
    <name evidence="9" type="ORF">DCC35_05320</name>
</gene>
<comment type="similarity">
    <text evidence="1 7">Belongs to the glycosyl hydrolase 5 (cellulase A) family.</text>
</comment>
<dbReference type="PANTHER" id="PTHR31297">
    <property type="entry name" value="GLUCAN ENDO-1,6-BETA-GLUCOSIDASE B"/>
    <property type="match status" value="1"/>
</dbReference>
<keyword evidence="2 7" id="KW-0378">Hydrolase</keyword>
<keyword evidence="10" id="KW-1185">Reference proteome</keyword>
<keyword evidence="6" id="KW-0624">Polysaccharide degradation</keyword>
<dbReference type="EMBL" id="CP028923">
    <property type="protein sequence ID" value="QCK14204.1"/>
    <property type="molecule type" value="Genomic_DNA"/>
</dbReference>
<evidence type="ECO:0000313" key="10">
    <source>
        <dbReference type="Proteomes" id="UP000298616"/>
    </source>
</evidence>
<evidence type="ECO:0000256" key="6">
    <source>
        <dbReference type="ARBA" id="ARBA00023326"/>
    </source>
</evidence>
<dbReference type="InterPro" id="IPR008979">
    <property type="entry name" value="Galactose-bd-like_sf"/>
</dbReference>
<protein>
    <submittedName>
        <fullName evidence="9">Glycosyl hydrolase family 5</fullName>
    </submittedName>
</protein>
<evidence type="ECO:0000256" key="3">
    <source>
        <dbReference type="ARBA" id="ARBA00023001"/>
    </source>
</evidence>
<dbReference type="Proteomes" id="UP000298616">
    <property type="component" value="Chromosome"/>
</dbReference>
<dbReference type="InterPro" id="IPR001547">
    <property type="entry name" value="Glyco_hydro_5"/>
</dbReference>
<keyword evidence="5 7" id="KW-0326">Glycosidase</keyword>
<dbReference type="GO" id="GO:0030245">
    <property type="term" value="P:cellulose catabolic process"/>
    <property type="evidence" value="ECO:0007669"/>
    <property type="project" value="UniProtKB-KW"/>
</dbReference>
<dbReference type="AlphaFoldDB" id="A0A4D7JZW5"/>
<dbReference type="SUPFAM" id="SSF49785">
    <property type="entry name" value="Galactose-binding domain-like"/>
    <property type="match status" value="1"/>
</dbReference>
<name>A0A4D7JZW5_9BACT</name>
<dbReference type="Gene3D" id="3.20.20.80">
    <property type="entry name" value="Glycosidases"/>
    <property type="match status" value="1"/>
</dbReference>
<keyword evidence="4" id="KW-0119">Carbohydrate metabolism</keyword>
<dbReference type="InterPro" id="IPR050386">
    <property type="entry name" value="Glycosyl_hydrolase_5"/>
</dbReference>
<proteinExistence type="inferred from homology"/>